<dbReference type="Proteomes" id="UP000807353">
    <property type="component" value="Unassembled WGS sequence"/>
</dbReference>
<evidence type="ECO:0000256" key="1">
    <source>
        <dbReference type="SAM" id="MobiDB-lite"/>
    </source>
</evidence>
<dbReference type="InterPro" id="IPR007218">
    <property type="entry name" value="DNA_pol_delta_4"/>
</dbReference>
<reference evidence="2" key="1">
    <citation type="submission" date="2020-11" db="EMBL/GenBank/DDBJ databases">
        <authorList>
            <consortium name="DOE Joint Genome Institute"/>
            <person name="Ahrendt S."/>
            <person name="Riley R."/>
            <person name="Andreopoulos W."/>
            <person name="Labutti K."/>
            <person name="Pangilinan J."/>
            <person name="Ruiz-Duenas F.J."/>
            <person name="Barrasa J.M."/>
            <person name="Sanchez-Garcia M."/>
            <person name="Camarero S."/>
            <person name="Miyauchi S."/>
            <person name="Serrano A."/>
            <person name="Linde D."/>
            <person name="Babiker R."/>
            <person name="Drula E."/>
            <person name="Ayuso-Fernandez I."/>
            <person name="Pacheco R."/>
            <person name="Padilla G."/>
            <person name="Ferreira P."/>
            <person name="Barriuso J."/>
            <person name="Kellner H."/>
            <person name="Castanera R."/>
            <person name="Alfaro M."/>
            <person name="Ramirez L."/>
            <person name="Pisabarro A.G."/>
            <person name="Kuo A."/>
            <person name="Tritt A."/>
            <person name="Lipzen A."/>
            <person name="He G."/>
            <person name="Yan M."/>
            <person name="Ng V."/>
            <person name="Cullen D."/>
            <person name="Martin F."/>
            <person name="Rosso M.-N."/>
            <person name="Henrissat B."/>
            <person name="Hibbett D."/>
            <person name="Martinez A.T."/>
            <person name="Grigoriev I.V."/>
        </authorList>
    </citation>
    <scope>NUCLEOTIDE SEQUENCE</scope>
    <source>
        <strain evidence="2">CBS 247.69</strain>
    </source>
</reference>
<accession>A0A9P6CH83</accession>
<comment type="caution">
    <text evidence="2">The sequence shown here is derived from an EMBL/GenBank/DDBJ whole genome shotgun (WGS) entry which is preliminary data.</text>
</comment>
<feature type="compositionally biased region" description="Low complexity" evidence="1">
    <location>
        <begin position="80"/>
        <end position="89"/>
    </location>
</feature>
<dbReference type="OrthoDB" id="337486at2759"/>
<feature type="compositionally biased region" description="Polar residues" evidence="1">
    <location>
        <begin position="1"/>
        <end position="29"/>
    </location>
</feature>
<sequence>MSTKSLKQGTLSFVSSKRTTSSTPTNVKAKTSKSTKVPKLRSVSSSSSSVNEVDVDDVHLTSDEETPPEEEKKPERPSISSQVSSNTKNSVKKVKTKPETVLKLKEKQEKTLLPTPQERLELNEKNPRWMDHYAVIREKMNYKQPIHGESQNKIHEILRVFDLTYEYGPCVGVSRLERWERAQALGLNPPAAVHEILSTRQGTEQVTYSQSVFNTEV</sequence>
<dbReference type="GO" id="GO:0000731">
    <property type="term" value="P:DNA synthesis involved in DNA repair"/>
    <property type="evidence" value="ECO:0007669"/>
    <property type="project" value="InterPro"/>
</dbReference>
<dbReference type="GO" id="GO:0003887">
    <property type="term" value="F:DNA-directed DNA polymerase activity"/>
    <property type="evidence" value="ECO:0007669"/>
    <property type="project" value="TreeGrafter"/>
</dbReference>
<dbReference type="AlphaFoldDB" id="A0A9P6CH83"/>
<dbReference type="EMBL" id="MU150243">
    <property type="protein sequence ID" value="KAF9466161.1"/>
    <property type="molecule type" value="Genomic_DNA"/>
</dbReference>
<keyword evidence="3" id="KW-1185">Reference proteome</keyword>
<name>A0A9P6CH83_9AGAR</name>
<dbReference type="GO" id="GO:0006261">
    <property type="term" value="P:DNA-templated DNA replication"/>
    <property type="evidence" value="ECO:0007669"/>
    <property type="project" value="TreeGrafter"/>
</dbReference>
<feature type="compositionally biased region" description="Low complexity" evidence="1">
    <location>
        <begin position="42"/>
        <end position="52"/>
    </location>
</feature>
<dbReference type="Pfam" id="PF04081">
    <property type="entry name" value="DNA_pol_delta_4"/>
    <property type="match status" value="1"/>
</dbReference>
<dbReference type="PANTHER" id="PTHR14303">
    <property type="entry name" value="DNA POLYMERASE DELTA SUBUNIT 4"/>
    <property type="match status" value="1"/>
</dbReference>
<dbReference type="GO" id="GO:0043625">
    <property type="term" value="C:delta DNA polymerase complex"/>
    <property type="evidence" value="ECO:0007669"/>
    <property type="project" value="TreeGrafter"/>
</dbReference>
<organism evidence="2 3">
    <name type="scientific">Collybia nuda</name>
    <dbReference type="NCBI Taxonomy" id="64659"/>
    <lineage>
        <taxon>Eukaryota</taxon>
        <taxon>Fungi</taxon>
        <taxon>Dikarya</taxon>
        <taxon>Basidiomycota</taxon>
        <taxon>Agaricomycotina</taxon>
        <taxon>Agaricomycetes</taxon>
        <taxon>Agaricomycetidae</taxon>
        <taxon>Agaricales</taxon>
        <taxon>Tricholomatineae</taxon>
        <taxon>Clitocybaceae</taxon>
        <taxon>Collybia</taxon>
    </lineage>
</organism>
<protein>
    <submittedName>
        <fullName evidence="2">DNA polymerase delta, subunit 4-domain-containing protein</fullName>
    </submittedName>
</protein>
<proteinExistence type="predicted"/>
<feature type="compositionally biased region" description="Basic residues" evidence="1">
    <location>
        <begin position="30"/>
        <end position="39"/>
    </location>
</feature>
<evidence type="ECO:0000313" key="3">
    <source>
        <dbReference type="Proteomes" id="UP000807353"/>
    </source>
</evidence>
<evidence type="ECO:0000313" key="2">
    <source>
        <dbReference type="EMBL" id="KAF9466161.1"/>
    </source>
</evidence>
<feature type="region of interest" description="Disordered" evidence="1">
    <location>
        <begin position="1"/>
        <end position="99"/>
    </location>
</feature>
<gene>
    <name evidence="2" type="ORF">BDZ94DRAFT_250243</name>
</gene>
<dbReference type="PANTHER" id="PTHR14303:SF0">
    <property type="entry name" value="DNA POLYMERASE DELTA SUBUNIT 4"/>
    <property type="match status" value="1"/>
</dbReference>